<evidence type="ECO:0000313" key="1">
    <source>
        <dbReference type="EMBL" id="MDO7835610.1"/>
    </source>
</evidence>
<dbReference type="InterPro" id="IPR052736">
    <property type="entry name" value="Stf3_sulfotransferase"/>
</dbReference>
<dbReference type="PANTHER" id="PTHR36451:SF1">
    <property type="entry name" value="OMEGA-HYDROXY-BETA-DIHYDROMENAQUINONE-9 SULFOTRANSFERASE STF3"/>
    <property type="match status" value="1"/>
</dbReference>
<protein>
    <submittedName>
        <fullName evidence="1">Sulfotransferase</fullName>
        <ecNumber evidence="1">2.8.2.-</ecNumber>
    </submittedName>
</protein>
<accession>A0ABT8ZM57</accession>
<sequence length="418" mass="47417">MADRAAPAFEDAQIALGDRVQTVRRPVVPPDADFSEAAIIAAARKQTGLHFFGDDPFRTNLRVLIRSIEDEAKLNPFGRVMARQFLIARLADRLRAQDLFDRHPEILETKLGPMTFIVGSARSGTTRAHRLLARDPRFLYLRDWEINFPVPMPASFGDGPDPRIGRAKGAHAAFLAMNPENAHIHTLDAEAPEEEIGLLSMSFSSLMIEVQRFVPTYGRYCLRTNQHAAYAYMKKLIQLVAWFRKDDPDRPWVFKSPQHMQDIDALMQVFPDAKIVFMHRDPRKTVASTCSMFWNISILGSDDNDPHALGHYIAEKVHSQIAKVEQERRTIVPADQQLDMRYADINADWAQQMQRIYDFIGIPFTPEARAALNAASEDRDARHGGHKYRLEDFGLSAEGIDALFADYVEKYGIPAEDK</sequence>
<keyword evidence="1" id="KW-0808">Transferase</keyword>
<dbReference type="EMBL" id="JAUQOM010000004">
    <property type="protein sequence ID" value="MDO7835610.1"/>
    <property type="molecule type" value="Genomic_DNA"/>
</dbReference>
<organism evidence="1 2">
    <name type="scientific">Sphingobium cyanobacteriorum</name>
    <dbReference type="NCBI Taxonomy" id="3063954"/>
    <lineage>
        <taxon>Bacteria</taxon>
        <taxon>Pseudomonadati</taxon>
        <taxon>Pseudomonadota</taxon>
        <taxon>Alphaproteobacteria</taxon>
        <taxon>Sphingomonadales</taxon>
        <taxon>Sphingomonadaceae</taxon>
        <taxon>Sphingobium</taxon>
    </lineage>
</organism>
<dbReference type="SUPFAM" id="SSF52540">
    <property type="entry name" value="P-loop containing nucleoside triphosphate hydrolases"/>
    <property type="match status" value="1"/>
</dbReference>
<dbReference type="RefSeq" id="WP_304536033.1">
    <property type="nucleotide sequence ID" value="NZ_JAUQOM010000004.1"/>
</dbReference>
<gene>
    <name evidence="1" type="ORF">Q4610_11200</name>
</gene>
<proteinExistence type="predicted"/>
<dbReference type="Gene3D" id="3.40.50.300">
    <property type="entry name" value="P-loop containing nucleotide triphosphate hydrolases"/>
    <property type="match status" value="1"/>
</dbReference>
<dbReference type="PANTHER" id="PTHR36451">
    <property type="entry name" value="PAPS-DEPENDENT SULFOTRANSFERASE STF3"/>
    <property type="match status" value="1"/>
</dbReference>
<comment type="caution">
    <text evidence="1">The sequence shown here is derived from an EMBL/GenBank/DDBJ whole genome shotgun (WGS) entry which is preliminary data.</text>
</comment>
<dbReference type="InterPro" id="IPR027417">
    <property type="entry name" value="P-loop_NTPase"/>
</dbReference>
<dbReference type="EC" id="2.8.2.-" evidence="1"/>
<dbReference type="Proteomes" id="UP001176471">
    <property type="component" value="Unassembled WGS sequence"/>
</dbReference>
<reference evidence="1" key="1">
    <citation type="submission" date="2023-07" db="EMBL/GenBank/DDBJ databases">
        <title>Bacterial whole genome sequence for Sphingobium sp. HBC34.</title>
        <authorList>
            <person name="Le V."/>
            <person name="Ko S.-R."/>
            <person name="Ahn C.-Y."/>
            <person name="Oh H.-M."/>
        </authorList>
    </citation>
    <scope>NUCLEOTIDE SEQUENCE</scope>
    <source>
        <strain evidence="1">HBC34</strain>
    </source>
</reference>
<dbReference type="Pfam" id="PF13469">
    <property type="entry name" value="Sulfotransfer_3"/>
    <property type="match status" value="1"/>
</dbReference>
<keyword evidence="2" id="KW-1185">Reference proteome</keyword>
<evidence type="ECO:0000313" key="2">
    <source>
        <dbReference type="Proteomes" id="UP001176471"/>
    </source>
</evidence>
<name>A0ABT8ZM57_9SPHN</name>
<dbReference type="GO" id="GO:0016740">
    <property type="term" value="F:transferase activity"/>
    <property type="evidence" value="ECO:0007669"/>
    <property type="project" value="UniProtKB-KW"/>
</dbReference>